<organism evidence="3 4">
    <name type="scientific">Embleya scabrispora</name>
    <dbReference type="NCBI Taxonomy" id="159449"/>
    <lineage>
        <taxon>Bacteria</taxon>
        <taxon>Bacillati</taxon>
        <taxon>Actinomycetota</taxon>
        <taxon>Actinomycetes</taxon>
        <taxon>Kitasatosporales</taxon>
        <taxon>Streptomycetaceae</taxon>
        <taxon>Embleya</taxon>
    </lineage>
</organism>
<protein>
    <recommendedName>
        <fullName evidence="5">PknH-like extracellular domain-containing protein</fullName>
    </recommendedName>
</protein>
<reference evidence="3 4" key="1">
    <citation type="submission" date="2017-03" db="EMBL/GenBank/DDBJ databases">
        <title>Draft genome sequence of Streptomyces scabrisporus NF3, endophyte isolated from Amphipterygium adstringens.</title>
        <authorList>
            <person name="Vazquez M."/>
            <person name="Ceapa C.D."/>
            <person name="Rodriguez Luna D."/>
            <person name="Sanchez Esquivel S."/>
        </authorList>
    </citation>
    <scope>NUCLEOTIDE SEQUENCE [LARGE SCALE GENOMIC DNA]</scope>
    <source>
        <strain evidence="3 4">NF3</strain>
    </source>
</reference>
<gene>
    <name evidence="3" type="ORF">B4N89_40760</name>
</gene>
<keyword evidence="4" id="KW-1185">Reference proteome</keyword>
<comment type="caution">
    <text evidence="3">The sequence shown here is derived from an EMBL/GenBank/DDBJ whole genome shotgun (WGS) entry which is preliminary data.</text>
</comment>
<name>A0A1T3NJQ7_9ACTN</name>
<evidence type="ECO:0000256" key="1">
    <source>
        <dbReference type="SAM" id="MobiDB-lite"/>
    </source>
</evidence>
<sequence>MHTARGRLAAAAVVVPLVLAAGACRSGSGEARDPKRSSDGPAAAAGSPAVPSDGVPDATKSGESTAERLRAAWVVPGDLPPGWTPTGEATRVALNPRATKPQCQPIADLEDLSGAATPTTVTHLGLDSEDAPGTVNAVSIAVLPGDGAAKALEAAWKALPSCGDFAVWTDDPADPGAATEDTLTGGPGHGIGDDSLTMDFDTGEQYSSVVTVVRVGPILLRGTSVGMYGPPPTAIPKAVMKAQVDKIAGLTRPAR</sequence>
<proteinExistence type="predicted"/>
<feature type="region of interest" description="Disordered" evidence="1">
    <location>
        <begin position="25"/>
        <end position="65"/>
    </location>
</feature>
<accession>A0A1T3NJQ7</accession>
<dbReference type="Proteomes" id="UP000190037">
    <property type="component" value="Unassembled WGS sequence"/>
</dbReference>
<evidence type="ECO:0000313" key="4">
    <source>
        <dbReference type="Proteomes" id="UP000190037"/>
    </source>
</evidence>
<feature type="compositionally biased region" description="Low complexity" evidence="1">
    <location>
        <begin position="39"/>
        <end position="54"/>
    </location>
</feature>
<dbReference type="STRING" id="159449.B4N89_40760"/>
<feature type="signal peptide" evidence="2">
    <location>
        <begin position="1"/>
        <end position="20"/>
    </location>
</feature>
<feature type="chain" id="PRO_5013363810" description="PknH-like extracellular domain-containing protein" evidence="2">
    <location>
        <begin position="21"/>
        <end position="255"/>
    </location>
</feature>
<keyword evidence="2" id="KW-0732">Signal</keyword>
<evidence type="ECO:0000313" key="3">
    <source>
        <dbReference type="EMBL" id="OPC76930.1"/>
    </source>
</evidence>
<evidence type="ECO:0000256" key="2">
    <source>
        <dbReference type="SAM" id="SignalP"/>
    </source>
</evidence>
<dbReference type="EMBL" id="MWQN01000004">
    <property type="protein sequence ID" value="OPC76930.1"/>
    <property type="molecule type" value="Genomic_DNA"/>
</dbReference>
<dbReference type="AlphaFoldDB" id="A0A1T3NJQ7"/>
<dbReference type="PROSITE" id="PS51257">
    <property type="entry name" value="PROKAR_LIPOPROTEIN"/>
    <property type="match status" value="1"/>
</dbReference>
<evidence type="ECO:0008006" key="5">
    <source>
        <dbReference type="Google" id="ProtNLM"/>
    </source>
</evidence>